<feature type="chain" id="PRO_5041322594" description="Secreted protein" evidence="1">
    <location>
        <begin position="20"/>
        <end position="200"/>
    </location>
</feature>
<proteinExistence type="predicted"/>
<protein>
    <recommendedName>
        <fullName evidence="4">Secreted protein</fullName>
    </recommendedName>
</protein>
<gene>
    <name evidence="2" type="ORF">B0T17DRAFT_519634</name>
</gene>
<sequence length="200" mass="21801">MSLFIIFLASIFWPCPVLSLQANQGSDVWSTLSSTPSAAPAAARQVICHSLILRPAPLPLCMGCLVQIPSPNQPPNLRGLAPVCSHLPPLLPSLWIGPSTPGHTSVPNCLFLFAFPRHHIASHSLHSTAPHSIAQHRTTLNHASSLRVSYSLGTYLRSALLGTYLPNPHTSRDRGFRTVLCEWLACQEDCLPVLHIHHRG</sequence>
<keyword evidence="3" id="KW-1185">Reference proteome</keyword>
<keyword evidence="1" id="KW-0732">Signal</keyword>
<comment type="caution">
    <text evidence="2">The sequence shown here is derived from an EMBL/GenBank/DDBJ whole genome shotgun (WGS) entry which is preliminary data.</text>
</comment>
<evidence type="ECO:0000313" key="2">
    <source>
        <dbReference type="EMBL" id="KAK0636667.1"/>
    </source>
</evidence>
<evidence type="ECO:0000313" key="3">
    <source>
        <dbReference type="Proteomes" id="UP001174934"/>
    </source>
</evidence>
<reference evidence="2" key="1">
    <citation type="submission" date="2023-06" db="EMBL/GenBank/DDBJ databases">
        <title>Genome-scale phylogeny and comparative genomics of the fungal order Sordariales.</title>
        <authorList>
            <consortium name="Lawrence Berkeley National Laboratory"/>
            <person name="Hensen N."/>
            <person name="Bonometti L."/>
            <person name="Westerberg I."/>
            <person name="Brannstrom I.O."/>
            <person name="Guillou S."/>
            <person name="Cros-Aarteil S."/>
            <person name="Calhoun S."/>
            <person name="Haridas S."/>
            <person name="Kuo A."/>
            <person name="Mondo S."/>
            <person name="Pangilinan J."/>
            <person name="Riley R."/>
            <person name="LaButti K."/>
            <person name="Andreopoulos B."/>
            <person name="Lipzen A."/>
            <person name="Chen C."/>
            <person name="Yanf M."/>
            <person name="Daum C."/>
            <person name="Ng V."/>
            <person name="Clum A."/>
            <person name="Steindorff A."/>
            <person name="Ohm R."/>
            <person name="Martin F."/>
            <person name="Silar P."/>
            <person name="Natvig D."/>
            <person name="Lalanne C."/>
            <person name="Gautier V."/>
            <person name="Ament-velasquez S.L."/>
            <person name="Kruys A."/>
            <person name="Hutchinson M.I."/>
            <person name="Powell A.J."/>
            <person name="Barry K."/>
            <person name="Miller A.N."/>
            <person name="Grigoriev I.V."/>
            <person name="Debuchy R."/>
            <person name="Gladieux P."/>
            <person name="Thoren M.H."/>
            <person name="Johannesson H."/>
        </authorList>
    </citation>
    <scope>NUCLEOTIDE SEQUENCE</scope>
    <source>
        <strain evidence="2">SMH3391-2</strain>
    </source>
</reference>
<dbReference type="Proteomes" id="UP001174934">
    <property type="component" value="Unassembled WGS sequence"/>
</dbReference>
<accession>A0AA40CFK4</accession>
<name>A0AA40CFK4_9PEZI</name>
<organism evidence="2 3">
    <name type="scientific">Bombardia bombarda</name>
    <dbReference type="NCBI Taxonomy" id="252184"/>
    <lineage>
        <taxon>Eukaryota</taxon>
        <taxon>Fungi</taxon>
        <taxon>Dikarya</taxon>
        <taxon>Ascomycota</taxon>
        <taxon>Pezizomycotina</taxon>
        <taxon>Sordariomycetes</taxon>
        <taxon>Sordariomycetidae</taxon>
        <taxon>Sordariales</taxon>
        <taxon>Lasiosphaeriaceae</taxon>
        <taxon>Bombardia</taxon>
    </lineage>
</organism>
<dbReference type="AlphaFoldDB" id="A0AA40CFK4"/>
<evidence type="ECO:0000256" key="1">
    <source>
        <dbReference type="SAM" id="SignalP"/>
    </source>
</evidence>
<dbReference type="EMBL" id="JAULSR010000001">
    <property type="protein sequence ID" value="KAK0636667.1"/>
    <property type="molecule type" value="Genomic_DNA"/>
</dbReference>
<evidence type="ECO:0008006" key="4">
    <source>
        <dbReference type="Google" id="ProtNLM"/>
    </source>
</evidence>
<feature type="signal peptide" evidence="1">
    <location>
        <begin position="1"/>
        <end position="19"/>
    </location>
</feature>